<keyword evidence="3" id="KW-1185">Reference proteome</keyword>
<organism evidence="2 3">
    <name type="scientific">Youxingia wuxianensis</name>
    <dbReference type="NCBI Taxonomy" id="2763678"/>
    <lineage>
        <taxon>Bacteria</taxon>
        <taxon>Bacillati</taxon>
        <taxon>Bacillota</taxon>
        <taxon>Clostridia</taxon>
        <taxon>Eubacteriales</taxon>
        <taxon>Oscillospiraceae</taxon>
        <taxon>Youxingia</taxon>
    </lineage>
</organism>
<evidence type="ECO:0000256" key="1">
    <source>
        <dbReference type="SAM" id="SignalP"/>
    </source>
</evidence>
<feature type="signal peptide" evidence="1">
    <location>
        <begin position="1"/>
        <end position="27"/>
    </location>
</feature>
<dbReference type="EMBL" id="JACRTD010000009">
    <property type="protein sequence ID" value="MBC8586235.1"/>
    <property type="molecule type" value="Genomic_DNA"/>
</dbReference>
<dbReference type="AlphaFoldDB" id="A0A926EPQ2"/>
<gene>
    <name evidence="2" type="ORF">H8705_11650</name>
</gene>
<reference evidence="2" key="1">
    <citation type="submission" date="2020-08" db="EMBL/GenBank/DDBJ databases">
        <title>Genome public.</title>
        <authorList>
            <person name="Liu C."/>
            <person name="Sun Q."/>
        </authorList>
    </citation>
    <scope>NUCLEOTIDE SEQUENCE</scope>
    <source>
        <strain evidence="2">NSJ-64</strain>
    </source>
</reference>
<comment type="caution">
    <text evidence="2">The sequence shown here is derived from an EMBL/GenBank/DDBJ whole genome shotgun (WGS) entry which is preliminary data.</text>
</comment>
<keyword evidence="1" id="KW-0732">Signal</keyword>
<dbReference type="Proteomes" id="UP000623678">
    <property type="component" value="Unassembled WGS sequence"/>
</dbReference>
<sequence>MMKFTKRLLSVMLSLCLVLCCSIPALAAETTTTVGTLTIFSSNDGGSSSWNLSGHAFLAFENTSSSDITVGGLTVASGEEITFGTWGNQDAHHGIWYNLESYLINNQNDYANRASLSMSVTQDDVDEINTIIANNDAWALLNNCSSFAVRVWNQVSSITLSAGSPNTPTSLRANIRSKSGYETGRSVQNNTNIGYVSGGEFVPVTVSTSARSAAPIVMTAYGVQFIVPINLNPNSCDTEVWHK</sequence>
<evidence type="ECO:0000313" key="3">
    <source>
        <dbReference type="Proteomes" id="UP000623678"/>
    </source>
</evidence>
<proteinExistence type="predicted"/>
<protein>
    <submittedName>
        <fullName evidence="2">Uncharacterized protein</fullName>
    </submittedName>
</protein>
<accession>A0A926EPQ2</accession>
<dbReference type="RefSeq" id="WP_262395957.1">
    <property type="nucleotide sequence ID" value="NZ_JACRTD010000009.1"/>
</dbReference>
<evidence type="ECO:0000313" key="2">
    <source>
        <dbReference type="EMBL" id="MBC8586235.1"/>
    </source>
</evidence>
<feature type="chain" id="PRO_5038047736" evidence="1">
    <location>
        <begin position="28"/>
        <end position="243"/>
    </location>
</feature>
<name>A0A926EPQ2_9FIRM</name>